<organism evidence="10">
    <name type="scientific">Hungatella hathewayi</name>
    <dbReference type="NCBI Taxonomy" id="154046"/>
    <lineage>
        <taxon>Bacteria</taxon>
        <taxon>Bacillati</taxon>
        <taxon>Bacillota</taxon>
        <taxon>Clostridia</taxon>
        <taxon>Lachnospirales</taxon>
        <taxon>Lachnospiraceae</taxon>
        <taxon>Hungatella</taxon>
    </lineage>
</organism>
<dbReference type="PROSITE" id="PS00188">
    <property type="entry name" value="BIOTIN"/>
    <property type="match status" value="1"/>
</dbReference>
<dbReference type="GO" id="GO:0003989">
    <property type="term" value="F:acetyl-CoA carboxylase activity"/>
    <property type="evidence" value="ECO:0007669"/>
    <property type="project" value="InterPro"/>
</dbReference>
<dbReference type="PANTHER" id="PTHR45266:SF3">
    <property type="entry name" value="OXALOACETATE DECARBOXYLASE ALPHA CHAIN"/>
    <property type="match status" value="1"/>
</dbReference>
<comment type="function">
    <text evidence="8">This protein is a component of the acetyl coenzyme A carboxylase complex; first, biotin carboxylase catalyzes the carboxylation of the carrier protein and then the transcarboxylase transfers the carboxyl group to form malonyl-CoA.</text>
</comment>
<protein>
    <recommendedName>
        <fullName evidence="2 8">Biotin carboxyl carrier protein of acetyl-CoA carboxylase</fullName>
    </recommendedName>
</protein>
<name>A0A6N3HZA4_9FIRM</name>
<comment type="pathway">
    <text evidence="1 8">Lipid metabolism; fatty acid biosynthesis.</text>
</comment>
<feature type="domain" description="Lipoyl-binding" evidence="9">
    <location>
        <begin position="104"/>
        <end position="181"/>
    </location>
</feature>
<evidence type="ECO:0000256" key="5">
    <source>
        <dbReference type="ARBA" id="ARBA00023098"/>
    </source>
</evidence>
<dbReference type="CDD" id="cd06850">
    <property type="entry name" value="biotinyl_domain"/>
    <property type="match status" value="1"/>
</dbReference>
<evidence type="ECO:0000256" key="8">
    <source>
        <dbReference type="RuleBase" id="RU364072"/>
    </source>
</evidence>
<gene>
    <name evidence="10" type="primary">accB</name>
    <name evidence="10" type="ORF">CHLFYP18_03371</name>
</gene>
<evidence type="ECO:0000259" key="9">
    <source>
        <dbReference type="PROSITE" id="PS50968"/>
    </source>
</evidence>
<dbReference type="NCBIfam" id="TIGR00531">
    <property type="entry name" value="BCCP"/>
    <property type="match status" value="1"/>
</dbReference>
<dbReference type="PANTHER" id="PTHR45266">
    <property type="entry name" value="OXALOACETATE DECARBOXYLASE ALPHA CHAIN"/>
    <property type="match status" value="1"/>
</dbReference>
<dbReference type="InterPro" id="IPR050709">
    <property type="entry name" value="Biotin_Carboxyl_Carrier/Decarb"/>
</dbReference>
<evidence type="ECO:0000256" key="4">
    <source>
        <dbReference type="ARBA" id="ARBA00022832"/>
    </source>
</evidence>
<dbReference type="Gene3D" id="2.40.50.100">
    <property type="match status" value="1"/>
</dbReference>
<dbReference type="UniPathway" id="UPA00094"/>
<reference evidence="10" key="1">
    <citation type="submission" date="2019-11" db="EMBL/GenBank/DDBJ databases">
        <authorList>
            <person name="Feng L."/>
        </authorList>
    </citation>
    <scope>NUCLEOTIDE SEQUENCE</scope>
    <source>
        <strain evidence="10">ChathewayiLFYP18</strain>
    </source>
</reference>
<evidence type="ECO:0000256" key="2">
    <source>
        <dbReference type="ARBA" id="ARBA00017562"/>
    </source>
</evidence>
<keyword evidence="3 8" id="KW-0444">Lipid biosynthesis</keyword>
<evidence type="ECO:0000313" key="10">
    <source>
        <dbReference type="EMBL" id="VYU82292.1"/>
    </source>
</evidence>
<keyword evidence="6 8" id="KW-0275">Fatty acid biosynthesis</keyword>
<evidence type="ECO:0000256" key="1">
    <source>
        <dbReference type="ARBA" id="ARBA00005194"/>
    </source>
</evidence>
<evidence type="ECO:0000256" key="7">
    <source>
        <dbReference type="ARBA" id="ARBA00023267"/>
    </source>
</evidence>
<evidence type="ECO:0000256" key="6">
    <source>
        <dbReference type="ARBA" id="ARBA00023160"/>
    </source>
</evidence>
<dbReference type="Pfam" id="PF00364">
    <property type="entry name" value="Biotin_lipoyl"/>
    <property type="match status" value="1"/>
</dbReference>
<dbReference type="PRINTS" id="PR01071">
    <property type="entry name" value="ACOABIOTINCC"/>
</dbReference>
<dbReference type="EMBL" id="CACRUH010000080">
    <property type="protein sequence ID" value="VYU82292.1"/>
    <property type="molecule type" value="Genomic_DNA"/>
</dbReference>
<dbReference type="SUPFAM" id="SSF51230">
    <property type="entry name" value="Single hybrid motif"/>
    <property type="match status" value="1"/>
</dbReference>
<evidence type="ECO:0000256" key="3">
    <source>
        <dbReference type="ARBA" id="ARBA00022516"/>
    </source>
</evidence>
<keyword evidence="4 8" id="KW-0276">Fatty acid metabolism</keyword>
<dbReference type="PROSITE" id="PS50968">
    <property type="entry name" value="BIOTINYL_LIPOYL"/>
    <property type="match status" value="1"/>
</dbReference>
<accession>A0A6N3HZA4</accession>
<dbReference type="InterPro" id="IPR000089">
    <property type="entry name" value="Biotin_lipoyl"/>
</dbReference>
<dbReference type="InterPro" id="IPR001249">
    <property type="entry name" value="AcCoA_biotinCC"/>
</dbReference>
<dbReference type="InterPro" id="IPR011053">
    <property type="entry name" value="Single_hybrid_motif"/>
</dbReference>
<dbReference type="FunFam" id="2.40.50.100:FF:000003">
    <property type="entry name" value="Acetyl-CoA carboxylase biotin carboxyl carrier protein"/>
    <property type="match status" value="1"/>
</dbReference>
<keyword evidence="7 8" id="KW-0092">Biotin</keyword>
<dbReference type="RefSeq" id="WP_156834098.1">
    <property type="nucleotide sequence ID" value="NZ_CACRUH010000080.1"/>
</dbReference>
<dbReference type="GO" id="GO:0009317">
    <property type="term" value="C:acetyl-CoA carboxylase complex"/>
    <property type="evidence" value="ECO:0007669"/>
    <property type="project" value="InterPro"/>
</dbReference>
<sequence length="181" mass="19104">MEINDIIRLMQAVSENGLTSFKIEEGNLKLSIKKEKEQIITVAGNSAVQQMIPAAGVAAEMAALPAAEYTAPAGSGEGAQTAENTAAAIDCHGDSCAERASDRSDKIVASPLVGTFYNSSSPDAEPFVKVGDAVKKGQTLGIIEAMKLMNEIESEFDGIVEAVLVGNENVVEYGQPLFRIR</sequence>
<keyword evidence="5 8" id="KW-0443">Lipid metabolism</keyword>
<proteinExistence type="predicted"/>
<dbReference type="InterPro" id="IPR001882">
    <property type="entry name" value="Biotin_BS"/>
</dbReference>
<dbReference type="GO" id="GO:0006633">
    <property type="term" value="P:fatty acid biosynthetic process"/>
    <property type="evidence" value="ECO:0007669"/>
    <property type="project" value="UniProtKB-UniPathway"/>
</dbReference>
<dbReference type="AlphaFoldDB" id="A0A6N3HZA4"/>